<organism evidence="2 3">
    <name type="scientific">Nepenthes gracilis</name>
    <name type="common">Slender pitcher plant</name>
    <dbReference type="NCBI Taxonomy" id="150966"/>
    <lineage>
        <taxon>Eukaryota</taxon>
        <taxon>Viridiplantae</taxon>
        <taxon>Streptophyta</taxon>
        <taxon>Embryophyta</taxon>
        <taxon>Tracheophyta</taxon>
        <taxon>Spermatophyta</taxon>
        <taxon>Magnoliopsida</taxon>
        <taxon>eudicotyledons</taxon>
        <taxon>Gunneridae</taxon>
        <taxon>Pentapetalae</taxon>
        <taxon>Caryophyllales</taxon>
        <taxon>Nepenthaceae</taxon>
        <taxon>Nepenthes</taxon>
    </lineage>
</organism>
<feature type="region of interest" description="Disordered" evidence="1">
    <location>
        <begin position="113"/>
        <end position="160"/>
    </location>
</feature>
<dbReference type="Proteomes" id="UP001279734">
    <property type="component" value="Unassembled WGS sequence"/>
</dbReference>
<reference evidence="2" key="1">
    <citation type="submission" date="2023-05" db="EMBL/GenBank/DDBJ databases">
        <title>Nepenthes gracilis genome sequencing.</title>
        <authorList>
            <person name="Fukushima K."/>
        </authorList>
    </citation>
    <scope>NUCLEOTIDE SEQUENCE</scope>
    <source>
        <strain evidence="2">SING2019-196</strain>
    </source>
</reference>
<dbReference type="PANTHER" id="PTHR26312">
    <property type="entry name" value="TETRATRICOPEPTIDE REPEAT PROTEIN 5"/>
    <property type="match status" value="1"/>
</dbReference>
<dbReference type="EMBL" id="BSYO01000018">
    <property type="protein sequence ID" value="GMH17654.1"/>
    <property type="molecule type" value="Genomic_DNA"/>
</dbReference>
<dbReference type="PANTHER" id="PTHR26312:SF168">
    <property type="entry name" value="OS06G0606700 PROTEIN"/>
    <property type="match status" value="1"/>
</dbReference>
<feature type="compositionally biased region" description="Polar residues" evidence="1">
    <location>
        <begin position="32"/>
        <end position="60"/>
    </location>
</feature>
<feature type="compositionally biased region" description="Polar residues" evidence="1">
    <location>
        <begin position="1"/>
        <end position="23"/>
    </location>
</feature>
<dbReference type="Gene3D" id="1.25.40.10">
    <property type="entry name" value="Tetratricopeptide repeat domain"/>
    <property type="match status" value="1"/>
</dbReference>
<proteinExistence type="predicted"/>
<accession>A0AAD3XV34</accession>
<dbReference type="SUPFAM" id="SSF48452">
    <property type="entry name" value="TPR-like"/>
    <property type="match status" value="1"/>
</dbReference>
<feature type="compositionally biased region" description="Basic and acidic residues" evidence="1">
    <location>
        <begin position="120"/>
        <end position="129"/>
    </location>
</feature>
<keyword evidence="3" id="KW-1185">Reference proteome</keyword>
<sequence>MLLRSSSTPITNSWIPPHSSGSSPECEIIPQFSRTKSISLTRSPGSVSVQNDSKRNTALSDSEPLPKTRAKIDAHFPLSPPVEVGCGGGSDSKTPSVERMFLSSGLDEKVAVVDDDDGCELDRSKEGDGSGKFGGREFGGGGGGGAGGSGGGDSHGHGGTEEYYRRMIESNPGNALLLGNYARFLKEVRGDLAKAEEYCGRAILANPTDGNVLSLCADIIWQAHRDAVRANCYFDRAVKAAPRDCDVLASYARFLWDTEEDDEEENKPFENISLSPSLRNSAPYHSAITTTT</sequence>
<dbReference type="AlphaFoldDB" id="A0AAD3XV34"/>
<gene>
    <name evidence="2" type="ORF">Nepgr_019495</name>
</gene>
<feature type="compositionally biased region" description="Basic and acidic residues" evidence="1">
    <location>
        <begin position="64"/>
        <end position="74"/>
    </location>
</feature>
<protein>
    <submittedName>
        <fullName evidence="2">Uncharacterized protein</fullName>
    </submittedName>
</protein>
<evidence type="ECO:0000313" key="3">
    <source>
        <dbReference type="Proteomes" id="UP001279734"/>
    </source>
</evidence>
<evidence type="ECO:0000313" key="2">
    <source>
        <dbReference type="EMBL" id="GMH17654.1"/>
    </source>
</evidence>
<feature type="compositionally biased region" description="Gly residues" evidence="1">
    <location>
        <begin position="130"/>
        <end position="153"/>
    </location>
</feature>
<evidence type="ECO:0000256" key="1">
    <source>
        <dbReference type="SAM" id="MobiDB-lite"/>
    </source>
</evidence>
<name>A0AAD3XV34_NEPGR</name>
<comment type="caution">
    <text evidence="2">The sequence shown here is derived from an EMBL/GenBank/DDBJ whole genome shotgun (WGS) entry which is preliminary data.</text>
</comment>
<dbReference type="InterPro" id="IPR011990">
    <property type="entry name" value="TPR-like_helical_dom_sf"/>
</dbReference>
<feature type="region of interest" description="Disordered" evidence="1">
    <location>
        <begin position="1"/>
        <end position="97"/>
    </location>
</feature>